<dbReference type="Proteomes" id="UP001054945">
    <property type="component" value="Unassembled WGS sequence"/>
</dbReference>
<evidence type="ECO:0000313" key="1">
    <source>
        <dbReference type="EMBL" id="GIY61462.1"/>
    </source>
</evidence>
<sequence length="98" mass="11119">MEANTTEDFLQLFTRAHAVTNSSEATATEKRQSSLILMFKRYWIVYHYLAPLDLTLTRSLTAEMRSSLIPKTVTLHTLNRGVTDCSALAIRARLARCD</sequence>
<dbReference type="AlphaFoldDB" id="A0AAV4UTV8"/>
<dbReference type="EMBL" id="BPLR01013471">
    <property type="protein sequence ID" value="GIY61462.1"/>
    <property type="molecule type" value="Genomic_DNA"/>
</dbReference>
<reference evidence="1 2" key="1">
    <citation type="submission" date="2021-06" db="EMBL/GenBank/DDBJ databases">
        <title>Caerostris extrusa draft genome.</title>
        <authorList>
            <person name="Kono N."/>
            <person name="Arakawa K."/>
        </authorList>
    </citation>
    <scope>NUCLEOTIDE SEQUENCE [LARGE SCALE GENOMIC DNA]</scope>
</reference>
<evidence type="ECO:0000313" key="2">
    <source>
        <dbReference type="Proteomes" id="UP001054945"/>
    </source>
</evidence>
<protein>
    <submittedName>
        <fullName evidence="1">Uncharacterized protein</fullName>
    </submittedName>
</protein>
<name>A0AAV4UTV8_CAEEX</name>
<organism evidence="1 2">
    <name type="scientific">Caerostris extrusa</name>
    <name type="common">Bark spider</name>
    <name type="synonym">Caerostris bankana</name>
    <dbReference type="NCBI Taxonomy" id="172846"/>
    <lineage>
        <taxon>Eukaryota</taxon>
        <taxon>Metazoa</taxon>
        <taxon>Ecdysozoa</taxon>
        <taxon>Arthropoda</taxon>
        <taxon>Chelicerata</taxon>
        <taxon>Arachnida</taxon>
        <taxon>Araneae</taxon>
        <taxon>Araneomorphae</taxon>
        <taxon>Entelegynae</taxon>
        <taxon>Araneoidea</taxon>
        <taxon>Araneidae</taxon>
        <taxon>Caerostris</taxon>
    </lineage>
</organism>
<gene>
    <name evidence="1" type="ORF">CEXT_515851</name>
</gene>
<accession>A0AAV4UTV8</accession>
<proteinExistence type="predicted"/>
<keyword evidence="2" id="KW-1185">Reference proteome</keyword>
<comment type="caution">
    <text evidence="1">The sequence shown here is derived from an EMBL/GenBank/DDBJ whole genome shotgun (WGS) entry which is preliminary data.</text>
</comment>